<dbReference type="Gene3D" id="4.10.320.10">
    <property type="entry name" value="E3-binding domain"/>
    <property type="match status" value="1"/>
</dbReference>
<evidence type="ECO:0000259" key="11">
    <source>
        <dbReference type="PROSITE" id="PS51674"/>
    </source>
</evidence>
<evidence type="ECO:0000256" key="1">
    <source>
        <dbReference type="ARBA" id="ARBA00001966"/>
    </source>
</evidence>
<dbReference type="InterPro" id="IPR003482">
    <property type="entry name" value="Whib"/>
</dbReference>
<dbReference type="GO" id="GO:0016746">
    <property type="term" value="F:acyltransferase activity"/>
    <property type="evidence" value="ECO:0007669"/>
    <property type="project" value="InterPro"/>
</dbReference>
<evidence type="ECO:0000256" key="4">
    <source>
        <dbReference type="ARBA" id="ARBA00022723"/>
    </source>
</evidence>
<dbReference type="InterPro" id="IPR055370">
    <property type="entry name" value="Lsr2_DNA-bd"/>
</dbReference>
<dbReference type="EMBL" id="MH744420">
    <property type="protein sequence ID" value="AYD81653.1"/>
    <property type="molecule type" value="Genomic_DNA"/>
</dbReference>
<gene>
    <name evidence="12" type="primary">52</name>
    <name evidence="12" type="ORF">SEA_KROMP_52</name>
</gene>
<sequence>MSTTTSADWGARAACAGQDTRDWFRMGTPAPKTLATCRGCPVRAECLYDALTHETPNGIWGGLTPVQRQRFPELPRVPRAEVIGLLRTLLTRYDTELAERTTMAQPIPATPDDAPLKAVPAPTPVVPSVDKLLDWGDTHVDPDVQAQAARARAALTGLRNRFASDLELNQITSEEEKLAARLTELRTRKAELLPAKPKTKRTAADYPAAEVRAWAKANGHEVSPTGRVPKGVVDAWRTATGQAGAGDS</sequence>
<protein>
    <submittedName>
        <fullName evidence="12">WhiB family transcription factor</fullName>
    </submittedName>
</protein>
<evidence type="ECO:0000256" key="9">
    <source>
        <dbReference type="ARBA" id="ARBA00023157"/>
    </source>
</evidence>
<dbReference type="PROSITE" id="PS51674">
    <property type="entry name" value="4FE4S_WBL"/>
    <property type="match status" value="1"/>
</dbReference>
<evidence type="ECO:0000313" key="13">
    <source>
        <dbReference type="Proteomes" id="UP000274637"/>
    </source>
</evidence>
<keyword evidence="6" id="KW-0411">Iron-sulfur</keyword>
<dbReference type="GO" id="GO:0047134">
    <property type="term" value="F:protein-disulfide reductase [NAD(P)H] activity"/>
    <property type="evidence" value="ECO:0007669"/>
    <property type="project" value="TreeGrafter"/>
</dbReference>
<comment type="similarity">
    <text evidence="2">Belongs to the WhiB family.</text>
</comment>
<keyword evidence="8" id="KW-0238">DNA-binding</keyword>
<dbReference type="InterPro" id="IPR034768">
    <property type="entry name" value="4FE4S_WBL"/>
</dbReference>
<keyword evidence="10" id="KW-0804">Transcription</keyword>
<dbReference type="Proteomes" id="UP000274637">
    <property type="component" value="Segment"/>
</dbReference>
<dbReference type="HAMAP" id="MF_01479">
    <property type="entry name" value="WhiB"/>
    <property type="match status" value="1"/>
</dbReference>
<evidence type="ECO:0000313" key="12">
    <source>
        <dbReference type="EMBL" id="AYD81653.1"/>
    </source>
</evidence>
<keyword evidence="7" id="KW-0805">Transcription regulation</keyword>
<keyword evidence="5" id="KW-0408">Iron</keyword>
<dbReference type="PANTHER" id="PTHR38839">
    <property type="entry name" value="TRANSCRIPTIONAL REGULATOR WHID-RELATED"/>
    <property type="match status" value="1"/>
</dbReference>
<feature type="domain" description="4Fe-4S Wbl-type" evidence="11">
    <location>
        <begin position="14"/>
        <end position="70"/>
    </location>
</feature>
<dbReference type="Pfam" id="PF02467">
    <property type="entry name" value="Whib"/>
    <property type="match status" value="1"/>
</dbReference>
<name>A0A386K8V4_9CAUD</name>
<dbReference type="GO" id="GO:0003677">
    <property type="term" value="F:DNA binding"/>
    <property type="evidence" value="ECO:0007669"/>
    <property type="project" value="UniProtKB-KW"/>
</dbReference>
<evidence type="ECO:0000256" key="8">
    <source>
        <dbReference type="ARBA" id="ARBA00023125"/>
    </source>
</evidence>
<comment type="cofactor">
    <cofactor evidence="1">
        <name>[4Fe-4S] cluster</name>
        <dbReference type="ChEBI" id="CHEBI:49883"/>
    </cofactor>
</comment>
<dbReference type="GO" id="GO:0046872">
    <property type="term" value="F:metal ion binding"/>
    <property type="evidence" value="ECO:0007669"/>
    <property type="project" value="UniProtKB-KW"/>
</dbReference>
<organism evidence="12 13">
    <name type="scientific">Streptomyces phage Kromp</name>
    <dbReference type="NCBI Taxonomy" id="2315619"/>
    <lineage>
        <taxon>Viruses</taxon>
        <taxon>Duplodnaviria</taxon>
        <taxon>Heunggongvirae</taxon>
        <taxon>Uroviricota</taxon>
        <taxon>Caudoviricetes</taxon>
        <taxon>Krompvirus</taxon>
        <taxon>Krompvirus kromp</taxon>
    </lineage>
</organism>
<proteinExistence type="inferred from homology"/>
<keyword evidence="13" id="KW-1185">Reference proteome</keyword>
<evidence type="ECO:0000256" key="2">
    <source>
        <dbReference type="ARBA" id="ARBA00006597"/>
    </source>
</evidence>
<dbReference type="Pfam" id="PF23359">
    <property type="entry name" value="Lsr2_DNA-bd"/>
    <property type="match status" value="1"/>
</dbReference>
<dbReference type="GO" id="GO:0051539">
    <property type="term" value="F:4 iron, 4 sulfur cluster binding"/>
    <property type="evidence" value="ECO:0007669"/>
    <property type="project" value="UniProtKB-KW"/>
</dbReference>
<evidence type="ECO:0000256" key="7">
    <source>
        <dbReference type="ARBA" id="ARBA00023015"/>
    </source>
</evidence>
<keyword evidence="3" id="KW-0004">4Fe-4S</keyword>
<keyword evidence="9" id="KW-1015">Disulfide bond</keyword>
<accession>A0A386K8V4</accession>
<evidence type="ECO:0000256" key="3">
    <source>
        <dbReference type="ARBA" id="ARBA00022485"/>
    </source>
</evidence>
<dbReference type="InterPro" id="IPR036625">
    <property type="entry name" value="E3-bd_dom_sf"/>
</dbReference>
<evidence type="ECO:0000256" key="10">
    <source>
        <dbReference type="ARBA" id="ARBA00023163"/>
    </source>
</evidence>
<keyword evidence="4" id="KW-0479">Metal-binding</keyword>
<evidence type="ECO:0000256" key="5">
    <source>
        <dbReference type="ARBA" id="ARBA00023004"/>
    </source>
</evidence>
<dbReference type="GO" id="GO:0045892">
    <property type="term" value="P:negative regulation of DNA-templated transcription"/>
    <property type="evidence" value="ECO:0007669"/>
    <property type="project" value="TreeGrafter"/>
</dbReference>
<evidence type="ECO:0000256" key="6">
    <source>
        <dbReference type="ARBA" id="ARBA00023014"/>
    </source>
</evidence>
<reference evidence="13" key="1">
    <citation type="submission" date="2018-08" db="EMBL/GenBank/DDBJ databases">
        <authorList>
            <person name="Mousa M."/>
            <person name="Kelsky B.L."/>
            <person name="Goh L.M."/>
            <person name="Shaffer C.D."/>
            <person name="Weston-Hafer K.A."/>
            <person name="Russell D.A."/>
            <person name="Pope W.H."/>
            <person name="Jacobs-Sera D."/>
            <person name="Hendrix R.W."/>
            <person name="Hatfull G.F."/>
        </authorList>
    </citation>
    <scope>NUCLEOTIDE SEQUENCE [LARGE SCALE GENOMIC DNA]</scope>
</reference>